<dbReference type="Pfam" id="PF00027">
    <property type="entry name" value="cNMP_binding"/>
    <property type="match status" value="1"/>
</dbReference>
<dbReference type="InterPro" id="IPR012318">
    <property type="entry name" value="HTH_CRP"/>
</dbReference>
<dbReference type="SMART" id="SM00100">
    <property type="entry name" value="cNMP"/>
    <property type="match status" value="1"/>
</dbReference>
<dbReference type="PANTHER" id="PTHR24567:SF74">
    <property type="entry name" value="HTH-TYPE TRANSCRIPTIONAL REGULATOR ARCR"/>
    <property type="match status" value="1"/>
</dbReference>
<dbReference type="GO" id="GO:0003677">
    <property type="term" value="F:DNA binding"/>
    <property type="evidence" value="ECO:0007669"/>
    <property type="project" value="UniProtKB-KW"/>
</dbReference>
<dbReference type="PROSITE" id="PS51063">
    <property type="entry name" value="HTH_CRP_2"/>
    <property type="match status" value="1"/>
</dbReference>
<dbReference type="InterPro" id="IPR036388">
    <property type="entry name" value="WH-like_DNA-bd_sf"/>
</dbReference>
<dbReference type="InterPro" id="IPR018490">
    <property type="entry name" value="cNMP-bd_dom_sf"/>
</dbReference>
<dbReference type="EMBL" id="QFXE01000005">
    <property type="protein sequence ID" value="RDH87604.1"/>
    <property type="molecule type" value="Genomic_DNA"/>
</dbReference>
<keyword evidence="2" id="KW-0238">DNA-binding</keyword>
<reference evidence="5 6" key="1">
    <citation type="journal article" date="2018" name="ISME J.">
        <title>Endosymbiont genomes yield clues of tubeworm success.</title>
        <authorList>
            <person name="Li Y."/>
            <person name="Liles M.R."/>
            <person name="Halanych K.M."/>
        </authorList>
    </citation>
    <scope>NUCLEOTIDE SEQUENCE [LARGE SCALE GENOMIC DNA]</scope>
    <source>
        <strain evidence="5">A1462</strain>
    </source>
</reference>
<organism evidence="5 6">
    <name type="scientific">endosymbiont of Escarpia spicata</name>
    <dbReference type="NCBI Taxonomy" id="2200908"/>
    <lineage>
        <taxon>Bacteria</taxon>
        <taxon>Pseudomonadati</taxon>
        <taxon>Pseudomonadota</taxon>
        <taxon>Gammaproteobacteria</taxon>
        <taxon>sulfur-oxidizing symbionts</taxon>
    </lineage>
</organism>
<dbReference type="AlphaFoldDB" id="A0A370DT11"/>
<dbReference type="Pfam" id="PF13545">
    <property type="entry name" value="HTH_Crp_2"/>
    <property type="match status" value="1"/>
</dbReference>
<protein>
    <submittedName>
        <fullName evidence="5">Crp/Fnr family transcriptional regulator</fullName>
    </submittedName>
</protein>
<keyword evidence="1" id="KW-0805">Transcription regulation</keyword>
<sequence>MITDSQQIDRIIDCFGFLRRKDPTFKRLFFQAASVVHLDKPQSICHEGMSCTHLALVISGTARIYKLGENGREITLYRIGRGESCILTASCIISNTPFPAIAVCEEALEAVLIPTAEAQNWMSRFPAWQEYLFGLVSERLAEVITVVEEIAFRRVDHRLAAYLLKRAESNGNQAIKVTHQEIASDLGTSREVISRILKDFESRQMISTNRGSIDLLNTRALSNQL</sequence>
<accession>A0A370DT11</accession>
<proteinExistence type="predicted"/>
<dbReference type="InterPro" id="IPR000595">
    <property type="entry name" value="cNMP-bd_dom"/>
</dbReference>
<dbReference type="InterPro" id="IPR050397">
    <property type="entry name" value="Env_Response_Regulators"/>
</dbReference>
<dbReference type="SMART" id="SM00419">
    <property type="entry name" value="HTH_CRP"/>
    <property type="match status" value="1"/>
</dbReference>
<dbReference type="Gene3D" id="1.10.10.10">
    <property type="entry name" value="Winged helix-like DNA-binding domain superfamily/Winged helix DNA-binding domain"/>
    <property type="match status" value="1"/>
</dbReference>
<dbReference type="InterPro" id="IPR014710">
    <property type="entry name" value="RmlC-like_jellyroll"/>
</dbReference>
<dbReference type="PRINTS" id="PR00034">
    <property type="entry name" value="HTHCRP"/>
</dbReference>
<keyword evidence="3" id="KW-0804">Transcription</keyword>
<dbReference type="PANTHER" id="PTHR24567">
    <property type="entry name" value="CRP FAMILY TRANSCRIPTIONAL REGULATORY PROTEIN"/>
    <property type="match status" value="1"/>
</dbReference>
<dbReference type="SUPFAM" id="SSF51206">
    <property type="entry name" value="cAMP-binding domain-like"/>
    <property type="match status" value="1"/>
</dbReference>
<gene>
    <name evidence="5" type="ORF">DIZ78_03290</name>
</gene>
<keyword evidence="6" id="KW-1185">Reference proteome</keyword>
<dbReference type="GO" id="GO:0003700">
    <property type="term" value="F:DNA-binding transcription factor activity"/>
    <property type="evidence" value="ECO:0007669"/>
    <property type="project" value="TreeGrafter"/>
</dbReference>
<dbReference type="GO" id="GO:0005829">
    <property type="term" value="C:cytosol"/>
    <property type="evidence" value="ECO:0007669"/>
    <property type="project" value="TreeGrafter"/>
</dbReference>
<evidence type="ECO:0000313" key="5">
    <source>
        <dbReference type="EMBL" id="RDH87604.1"/>
    </source>
</evidence>
<evidence type="ECO:0000256" key="2">
    <source>
        <dbReference type="ARBA" id="ARBA00023125"/>
    </source>
</evidence>
<comment type="caution">
    <text evidence="5">The sequence shown here is derived from an EMBL/GenBank/DDBJ whole genome shotgun (WGS) entry which is preliminary data.</text>
</comment>
<dbReference type="CDD" id="cd00038">
    <property type="entry name" value="CAP_ED"/>
    <property type="match status" value="1"/>
</dbReference>
<dbReference type="Proteomes" id="UP000254771">
    <property type="component" value="Unassembled WGS sequence"/>
</dbReference>
<dbReference type="SUPFAM" id="SSF46785">
    <property type="entry name" value="Winged helix' DNA-binding domain"/>
    <property type="match status" value="1"/>
</dbReference>
<evidence type="ECO:0000256" key="1">
    <source>
        <dbReference type="ARBA" id="ARBA00023015"/>
    </source>
</evidence>
<feature type="domain" description="HTH crp-type" evidence="4">
    <location>
        <begin position="153"/>
        <end position="219"/>
    </location>
</feature>
<evidence type="ECO:0000256" key="3">
    <source>
        <dbReference type="ARBA" id="ARBA00023163"/>
    </source>
</evidence>
<dbReference type="Gene3D" id="2.60.120.10">
    <property type="entry name" value="Jelly Rolls"/>
    <property type="match status" value="1"/>
</dbReference>
<evidence type="ECO:0000259" key="4">
    <source>
        <dbReference type="PROSITE" id="PS51063"/>
    </source>
</evidence>
<name>A0A370DT11_9GAMM</name>
<dbReference type="InterPro" id="IPR036390">
    <property type="entry name" value="WH_DNA-bd_sf"/>
</dbReference>
<evidence type="ECO:0000313" key="6">
    <source>
        <dbReference type="Proteomes" id="UP000254771"/>
    </source>
</evidence>